<keyword evidence="1" id="KW-0732">Signal</keyword>
<name>A0ABV1NI67_9GAMM</name>
<dbReference type="EMBL" id="JBEGCJ010000007">
    <property type="protein sequence ID" value="MEQ6918756.1"/>
    <property type="molecule type" value="Genomic_DNA"/>
</dbReference>
<comment type="caution">
    <text evidence="2">The sequence shown here is derived from an EMBL/GenBank/DDBJ whole genome shotgun (WGS) entry which is preliminary data.</text>
</comment>
<feature type="chain" id="PRO_5046553711" evidence="1">
    <location>
        <begin position="25"/>
        <end position="347"/>
    </location>
</feature>
<feature type="signal peptide" evidence="1">
    <location>
        <begin position="1"/>
        <end position="24"/>
    </location>
</feature>
<dbReference type="Proteomes" id="UP001442468">
    <property type="component" value="Unassembled WGS sequence"/>
</dbReference>
<evidence type="ECO:0000313" key="3">
    <source>
        <dbReference type="Proteomes" id="UP001442468"/>
    </source>
</evidence>
<dbReference type="RefSeq" id="WP_349763041.1">
    <property type="nucleotide sequence ID" value="NZ_JBEGCJ010000007.1"/>
</dbReference>
<accession>A0ABV1NI67</accession>
<evidence type="ECO:0000256" key="1">
    <source>
        <dbReference type="SAM" id="SignalP"/>
    </source>
</evidence>
<reference evidence="2 3" key="1">
    <citation type="submission" date="2024-05" db="EMBL/GenBank/DDBJ databases">
        <title>Halomonas sp. SSM6 16S ribosomal RNA gene Genome sequencing and assembly.</title>
        <authorList>
            <person name="Yook S."/>
        </authorList>
    </citation>
    <scope>NUCLEOTIDE SEQUENCE [LARGE SCALE GENOMIC DNA]</scope>
    <source>
        <strain evidence="2 3">SSM6</strain>
    </source>
</reference>
<sequence>MRLHRLFIPAVLSLLLAGAGASAAAQPTFPTKRQALSDVSQAFGFLYGQQLTLEHIRTRYPGLAAQVKIAESSINLAYSGADTFLESVLVGVVGDDGFAEMTDHFYAEMEGIPESQTQSREDALAFLGEVRARAEDAQHIPSPIRELILTATYADHPEQELLDGHRAMFSTTGHDKSMGLDLTMTLPLSWLAREGRRPHIVQKWRSQGGHGRAEIMLLIQDLGMPLTSEEVEEMMANEDFSTWVPDEVEYLDASRLRIDNQPSVAIDYVLTQEVGTATVLIRTRQYQMFVDDKGIALQCQAGAAVGDGPTAFETLDAARASAAEVFAANERLCYLTANSIVVDQIWR</sequence>
<evidence type="ECO:0000313" key="2">
    <source>
        <dbReference type="EMBL" id="MEQ6918756.1"/>
    </source>
</evidence>
<keyword evidence="3" id="KW-1185">Reference proteome</keyword>
<gene>
    <name evidence="2" type="ORF">ABE960_14650</name>
</gene>
<organism evidence="2 3">
    <name type="scientific">Halomonas aquatica</name>
    <dbReference type="NCBI Taxonomy" id="3151123"/>
    <lineage>
        <taxon>Bacteria</taxon>
        <taxon>Pseudomonadati</taxon>
        <taxon>Pseudomonadota</taxon>
        <taxon>Gammaproteobacteria</taxon>
        <taxon>Oceanospirillales</taxon>
        <taxon>Halomonadaceae</taxon>
        <taxon>Halomonas</taxon>
    </lineage>
</organism>
<protein>
    <submittedName>
        <fullName evidence="2">Uncharacterized protein</fullName>
    </submittedName>
</protein>
<proteinExistence type="predicted"/>